<dbReference type="NCBIfam" id="TIGR02623">
    <property type="entry name" value="G1P_cyt_trans"/>
    <property type="match status" value="1"/>
</dbReference>
<dbReference type="EMBL" id="CP023067">
    <property type="protein sequence ID" value="ASY63460.1"/>
    <property type="molecule type" value="Genomic_DNA"/>
</dbReference>
<dbReference type="GO" id="GO:0009243">
    <property type="term" value="P:O antigen biosynthetic process"/>
    <property type="evidence" value="ECO:0007669"/>
    <property type="project" value="InterPro"/>
</dbReference>
<dbReference type="AlphaFoldDB" id="A0A249PBY0"/>
<dbReference type="PANTHER" id="PTHR47183:SF1">
    <property type="entry name" value="GLUCOSE-1-PHOSPHATE CYTIDYLYLTRANSFERASE"/>
    <property type="match status" value="1"/>
</dbReference>
<proteinExistence type="predicted"/>
<dbReference type="KEGG" id="esj:SJ05684_c20180"/>
<dbReference type="InterPro" id="IPR029044">
    <property type="entry name" value="Nucleotide-diphossugar_trans"/>
</dbReference>
<dbReference type="CDD" id="cd02524">
    <property type="entry name" value="G1P_cytidylyltransferase"/>
    <property type="match status" value="1"/>
</dbReference>
<evidence type="ECO:0000259" key="1">
    <source>
        <dbReference type="Pfam" id="PF00483"/>
    </source>
</evidence>
<dbReference type="Pfam" id="PF00483">
    <property type="entry name" value="NTP_transferase"/>
    <property type="match status" value="1"/>
</dbReference>
<dbReference type="eggNOG" id="COG1208">
    <property type="taxonomic scope" value="Bacteria"/>
</dbReference>
<dbReference type="STRING" id="716928.GCA_000261485_00159"/>
<dbReference type="Proteomes" id="UP000217211">
    <property type="component" value="Chromosome"/>
</dbReference>
<evidence type="ECO:0000313" key="2">
    <source>
        <dbReference type="EMBL" id="ASY63460.1"/>
    </source>
</evidence>
<dbReference type="SUPFAM" id="SSF53448">
    <property type="entry name" value="Nucleotide-diphospho-sugar transferases"/>
    <property type="match status" value="1"/>
</dbReference>
<reference evidence="2 3" key="1">
    <citation type="submission" date="2017-08" db="EMBL/GenBank/DDBJ databases">
        <title>Multipartite genome sequences of Sinorhizobium species nodulating soybeans.</title>
        <authorList>
            <person name="Tian C.F."/>
        </authorList>
    </citation>
    <scope>NUCLEOTIDE SEQUENCE [LARGE SCALE GENOMIC DNA]</scope>
    <source>
        <strain evidence="2 3">CCBAU 05684</strain>
    </source>
</reference>
<keyword evidence="2" id="KW-0808">Transferase</keyword>
<evidence type="ECO:0000313" key="3">
    <source>
        <dbReference type="Proteomes" id="UP000217211"/>
    </source>
</evidence>
<dbReference type="PANTHER" id="PTHR47183">
    <property type="entry name" value="GLUCOSE-1-PHOSPHATE CYTIDYLYLTRANSFERASE-RELATED"/>
    <property type="match status" value="1"/>
</dbReference>
<dbReference type="GO" id="GO:0047343">
    <property type="term" value="F:glucose-1-phosphate cytidylyltransferase activity"/>
    <property type="evidence" value="ECO:0007669"/>
    <property type="project" value="InterPro"/>
</dbReference>
<dbReference type="Gene3D" id="3.90.550.10">
    <property type="entry name" value="Spore Coat Polysaccharide Biosynthesis Protein SpsA, Chain A"/>
    <property type="match status" value="1"/>
</dbReference>
<protein>
    <submittedName>
        <fullName evidence="2">Glucose-1-phosphate cytidylyltransferase</fullName>
    </submittedName>
</protein>
<organism evidence="2 3">
    <name type="scientific">Sinorhizobium sojae CCBAU 05684</name>
    <dbReference type="NCBI Taxonomy" id="716928"/>
    <lineage>
        <taxon>Bacteria</taxon>
        <taxon>Pseudomonadati</taxon>
        <taxon>Pseudomonadota</taxon>
        <taxon>Alphaproteobacteria</taxon>
        <taxon>Hyphomicrobiales</taxon>
        <taxon>Rhizobiaceae</taxon>
        <taxon>Sinorhizobium/Ensifer group</taxon>
        <taxon>Sinorhizobium</taxon>
    </lineage>
</organism>
<name>A0A249PBY0_9HYPH</name>
<feature type="domain" description="Nucleotidyl transferase" evidence="1">
    <location>
        <begin position="45"/>
        <end position="246"/>
    </location>
</feature>
<gene>
    <name evidence="2" type="ORF">SJ05684_c20180</name>
</gene>
<keyword evidence="2" id="KW-0548">Nucleotidyltransferase</keyword>
<keyword evidence="3" id="KW-1185">Reference proteome</keyword>
<accession>A0A249PBY0</accession>
<dbReference type="InterPro" id="IPR013446">
    <property type="entry name" value="G1P_cyt_trans-like"/>
</dbReference>
<dbReference type="InterPro" id="IPR005835">
    <property type="entry name" value="NTP_transferase_dom"/>
</dbReference>
<sequence length="298" mass="33313">MRTATAGVAVETACPVMLDGIEVRTPTHGSGLRVSVRFLWRLKMKAVILAGGFGTRISEESHLRPKPMIEIGGRPILWHIMKLYGQHGIHEFVICCGYKGYQIKEYFANYFLHTSDVTLDLSTNSMEVHQRYAEPWKVTLVDTGEDTMTGGRIRRVRDYIDGPFCLTYGDGVSDVDIGALIAFHREQQTLATVTAIQPAGRFGSLEIAGAKVKSFLEKPAGDGRWINGGFFVCEQGAIDLIEGDDTFWEREPLEHLAATNQLSVWKHTGFWAAMDTLRDKNHLDALWNAGEAPWKVWA</sequence>
<dbReference type="InterPro" id="IPR046981">
    <property type="entry name" value="G1P_cyt_trans"/>
</dbReference>